<gene>
    <name evidence="3" type="ORF">KILIM_099_00090</name>
</gene>
<evidence type="ECO:0000256" key="2">
    <source>
        <dbReference type="SAM" id="SignalP"/>
    </source>
</evidence>
<keyword evidence="2" id="KW-0732">Signal</keyword>
<name>K6WFK8_9MICO</name>
<feature type="region of interest" description="Disordered" evidence="1">
    <location>
        <begin position="282"/>
        <end position="306"/>
    </location>
</feature>
<dbReference type="Gene3D" id="2.60.120.200">
    <property type="match status" value="1"/>
</dbReference>
<feature type="compositionally biased region" description="Low complexity" evidence="1">
    <location>
        <begin position="30"/>
        <end position="50"/>
    </location>
</feature>
<dbReference type="EMBL" id="BAHD01000099">
    <property type="protein sequence ID" value="GAB98085.1"/>
    <property type="molecule type" value="Genomic_DNA"/>
</dbReference>
<dbReference type="PROSITE" id="PS51257">
    <property type="entry name" value="PROKAR_LIPOPROTEIN"/>
    <property type="match status" value="1"/>
</dbReference>
<dbReference type="OrthoDB" id="3680459at2"/>
<dbReference type="Pfam" id="PF14099">
    <property type="entry name" value="Polysacc_lyase"/>
    <property type="match status" value="1"/>
</dbReference>
<dbReference type="AlphaFoldDB" id="K6WFK8"/>
<evidence type="ECO:0000256" key="1">
    <source>
        <dbReference type="SAM" id="MobiDB-lite"/>
    </source>
</evidence>
<accession>K6WFK8</accession>
<proteinExistence type="predicted"/>
<evidence type="ECO:0000313" key="4">
    <source>
        <dbReference type="Proteomes" id="UP000008366"/>
    </source>
</evidence>
<protein>
    <recommendedName>
        <fullName evidence="5">Polysaccharide lyase-like protein</fullName>
    </recommendedName>
</protein>
<reference evidence="3 4" key="1">
    <citation type="submission" date="2012-08" db="EMBL/GenBank/DDBJ databases">
        <title>Whole genome shotgun sequence of Kineosphaera limosa NBRC 100340.</title>
        <authorList>
            <person name="Yoshida I."/>
            <person name="Isaki S."/>
            <person name="Hosoyama A."/>
            <person name="Tsuchikane K."/>
            <person name="Katsumata H."/>
            <person name="Ando Y."/>
            <person name="Ohji S."/>
            <person name="Hamada M."/>
            <person name="Tamura T."/>
            <person name="Yamazoe A."/>
            <person name="Yamazaki S."/>
            <person name="Fujita N."/>
        </authorList>
    </citation>
    <scope>NUCLEOTIDE SEQUENCE [LARGE SCALE GENOMIC DNA]</scope>
    <source>
        <strain evidence="3 4">NBRC 100340</strain>
    </source>
</reference>
<feature type="region of interest" description="Disordered" evidence="1">
    <location>
        <begin position="30"/>
        <end position="66"/>
    </location>
</feature>
<dbReference type="InterPro" id="IPR025975">
    <property type="entry name" value="Polysacc_lyase"/>
</dbReference>
<comment type="caution">
    <text evidence="3">The sequence shown here is derived from an EMBL/GenBank/DDBJ whole genome shotgun (WGS) entry which is preliminary data.</text>
</comment>
<keyword evidence="4" id="KW-1185">Reference proteome</keyword>
<sequence>MTFARSAPRRRLGAAVAVMLAATLALAACSSDPAPTDTTTDSTAGSASGDPTDQGDDGGHGAAPGAASELTVGVREGQNGALKPWWTGTSVQAEVPAGLDSAERYRSEFFWNSPGGPQIRVGEGDRLRCRLQLAPHLGSAGQDSEVWQVVWQLHGPQQDGSWPQPPLNLHVRGGTWRIGGGAGRAGGQAAYHRPFPEFVEGQAVTWDLDVLVSSDPATARVDAWLDGRHVVADWRPPSGTRYPGQQWLTMKSGLYTGVDEGSEPPTQRRFVSIQPLACDITRANPATTAATSPASPDATTESGSAS</sequence>
<evidence type="ECO:0008006" key="5">
    <source>
        <dbReference type="Google" id="ProtNLM"/>
    </source>
</evidence>
<dbReference type="RefSeq" id="WP_006594617.1">
    <property type="nucleotide sequence ID" value="NZ_BAHD01000099.1"/>
</dbReference>
<organism evidence="3 4">
    <name type="scientific">Kineosphaera limosa NBRC 100340</name>
    <dbReference type="NCBI Taxonomy" id="1184609"/>
    <lineage>
        <taxon>Bacteria</taxon>
        <taxon>Bacillati</taxon>
        <taxon>Actinomycetota</taxon>
        <taxon>Actinomycetes</taxon>
        <taxon>Micrococcales</taxon>
        <taxon>Dermatophilaceae</taxon>
        <taxon>Kineosphaera</taxon>
    </lineage>
</organism>
<evidence type="ECO:0000313" key="3">
    <source>
        <dbReference type="EMBL" id="GAB98085.1"/>
    </source>
</evidence>
<dbReference type="Proteomes" id="UP000008366">
    <property type="component" value="Unassembled WGS sequence"/>
</dbReference>
<feature type="chain" id="PRO_5003898479" description="Polysaccharide lyase-like protein" evidence="2">
    <location>
        <begin position="28"/>
        <end position="306"/>
    </location>
</feature>
<feature type="signal peptide" evidence="2">
    <location>
        <begin position="1"/>
        <end position="27"/>
    </location>
</feature>
<dbReference type="STRING" id="1184609.KILIM_099_00090"/>